<dbReference type="EMBL" id="JBHTJO010000001">
    <property type="protein sequence ID" value="MFD0986823.1"/>
    <property type="molecule type" value="Genomic_DNA"/>
</dbReference>
<reference evidence="3" key="1">
    <citation type="journal article" date="2019" name="Int. J. Syst. Evol. Microbiol.">
        <title>The Global Catalogue of Microorganisms (GCM) 10K type strain sequencing project: providing services to taxonomists for standard genome sequencing and annotation.</title>
        <authorList>
            <consortium name="The Broad Institute Genomics Platform"/>
            <consortium name="The Broad Institute Genome Sequencing Center for Infectious Disease"/>
            <person name="Wu L."/>
            <person name="Ma J."/>
        </authorList>
    </citation>
    <scope>NUCLEOTIDE SEQUENCE [LARGE SCALE GENOMIC DNA]</scope>
    <source>
        <strain evidence="3">CCUG 61697</strain>
    </source>
</reference>
<dbReference type="InterPro" id="IPR002477">
    <property type="entry name" value="Peptidoglycan-bd-like"/>
</dbReference>
<feature type="domain" description="Peptidoglycan binding-like" evidence="1">
    <location>
        <begin position="108"/>
        <end position="163"/>
    </location>
</feature>
<keyword evidence="3" id="KW-1185">Reference proteome</keyword>
<dbReference type="Proteomes" id="UP001597102">
    <property type="component" value="Unassembled WGS sequence"/>
</dbReference>
<evidence type="ECO:0000259" key="1">
    <source>
        <dbReference type="Pfam" id="PF01471"/>
    </source>
</evidence>
<evidence type="ECO:0000313" key="2">
    <source>
        <dbReference type="EMBL" id="MFD0986823.1"/>
    </source>
</evidence>
<dbReference type="RefSeq" id="WP_379087666.1">
    <property type="nucleotide sequence ID" value="NZ_JBHTJO010000001.1"/>
</dbReference>
<organism evidence="2 3">
    <name type="scientific">Methyloligella solikamskensis</name>
    <dbReference type="NCBI Taxonomy" id="1177756"/>
    <lineage>
        <taxon>Bacteria</taxon>
        <taxon>Pseudomonadati</taxon>
        <taxon>Pseudomonadota</taxon>
        <taxon>Alphaproteobacteria</taxon>
        <taxon>Hyphomicrobiales</taxon>
        <taxon>Hyphomicrobiaceae</taxon>
        <taxon>Methyloligella</taxon>
    </lineage>
</organism>
<sequence>MKRAAIDPAASCFPGFAGIAKLASVVAVAFALAGLLAPNPASAQILKRGVQGGVAGAVIGGIAGGSDGIGKGAAIGAGAGLAVGALERESNRRRAYAAPPPPPPAYGGQLVADTQAALTRLGYRPGPIDGVMGPGTSSAIRNYQYAYGLPVTGRPSPSLLDHMYSRGG</sequence>
<name>A0ABW3JAP1_9HYPH</name>
<comment type="caution">
    <text evidence="2">The sequence shown here is derived from an EMBL/GenBank/DDBJ whole genome shotgun (WGS) entry which is preliminary data.</text>
</comment>
<accession>A0ABW3JAP1</accession>
<dbReference type="Gene3D" id="1.10.101.10">
    <property type="entry name" value="PGBD-like superfamily/PGBD"/>
    <property type="match status" value="1"/>
</dbReference>
<gene>
    <name evidence="2" type="ORF">ACFQ2F_06890</name>
</gene>
<dbReference type="InterPro" id="IPR036366">
    <property type="entry name" value="PGBDSf"/>
</dbReference>
<dbReference type="InterPro" id="IPR036365">
    <property type="entry name" value="PGBD-like_sf"/>
</dbReference>
<protein>
    <submittedName>
        <fullName evidence="2">Peptidoglycan-binding domain-containing protein</fullName>
    </submittedName>
</protein>
<dbReference type="Pfam" id="PF01471">
    <property type="entry name" value="PG_binding_1"/>
    <property type="match status" value="1"/>
</dbReference>
<evidence type="ECO:0000313" key="3">
    <source>
        <dbReference type="Proteomes" id="UP001597102"/>
    </source>
</evidence>
<proteinExistence type="predicted"/>
<dbReference type="SUPFAM" id="SSF47090">
    <property type="entry name" value="PGBD-like"/>
    <property type="match status" value="1"/>
</dbReference>